<dbReference type="CDD" id="cd01918">
    <property type="entry name" value="HprK_C"/>
    <property type="match status" value="1"/>
</dbReference>
<dbReference type="Pfam" id="PF07475">
    <property type="entry name" value="Hpr_kinase_C"/>
    <property type="match status" value="1"/>
</dbReference>
<protein>
    <submittedName>
        <fullName evidence="2">Hpr(Ser) kinase/phosphatase</fullName>
    </submittedName>
</protein>
<organism evidence="2 3">
    <name type="scientific">Thalassobaculum litoreum DSM 18839</name>
    <dbReference type="NCBI Taxonomy" id="1123362"/>
    <lineage>
        <taxon>Bacteria</taxon>
        <taxon>Pseudomonadati</taxon>
        <taxon>Pseudomonadota</taxon>
        <taxon>Alphaproteobacteria</taxon>
        <taxon>Rhodospirillales</taxon>
        <taxon>Thalassobaculaceae</taxon>
        <taxon>Thalassobaculum</taxon>
    </lineage>
</organism>
<comment type="caution">
    <text evidence="2">The sequence shown here is derived from an EMBL/GenBank/DDBJ whole genome shotgun (WGS) entry which is preliminary data.</text>
</comment>
<evidence type="ECO:0000313" key="2">
    <source>
        <dbReference type="EMBL" id="SDF52291.1"/>
    </source>
</evidence>
<gene>
    <name evidence="2" type="ORF">SAMN05660686_01533</name>
</gene>
<reference evidence="2 3" key="1">
    <citation type="submission" date="2016-10" db="EMBL/GenBank/DDBJ databases">
        <authorList>
            <person name="Varghese N."/>
            <person name="Submissions S."/>
        </authorList>
    </citation>
    <scope>NUCLEOTIDE SEQUENCE [LARGE SCALE GENOMIC DNA]</scope>
    <source>
        <strain evidence="2 3">DSM 18839</strain>
    </source>
</reference>
<feature type="domain" description="HPr kinase/phosphorylase C-terminal" evidence="1">
    <location>
        <begin position="3"/>
        <end position="80"/>
    </location>
</feature>
<dbReference type="Proteomes" id="UP000198615">
    <property type="component" value="Unassembled WGS sequence"/>
</dbReference>
<sequence length="139" mass="14714">METIWGNVVSIDGRGVLLRGPSGIGKSDLALRLIDAGASLVADDRVEIAREGDSLIALAPEALSGRMEVRGIGIVSVQAVQRVSLVLVIDLVPLEQVPRMPDPGRWTHLGISMPVISLYALEASAAAKVRLAVRQVSTQ</sequence>
<evidence type="ECO:0000259" key="1">
    <source>
        <dbReference type="Pfam" id="PF07475"/>
    </source>
</evidence>
<dbReference type="PANTHER" id="PTHR30305">
    <property type="entry name" value="PROTEIN YJDM-RELATED"/>
    <property type="match status" value="1"/>
</dbReference>
<evidence type="ECO:0000313" key="3">
    <source>
        <dbReference type="Proteomes" id="UP000198615"/>
    </source>
</evidence>
<proteinExistence type="predicted"/>
<dbReference type="RefSeq" id="WP_175474163.1">
    <property type="nucleotide sequence ID" value="NZ_FNBW01000004.1"/>
</dbReference>
<dbReference type="InterPro" id="IPR027417">
    <property type="entry name" value="P-loop_NTPase"/>
</dbReference>
<dbReference type="InterPro" id="IPR011104">
    <property type="entry name" value="Hpr_kin/Pase_C"/>
</dbReference>
<dbReference type="SUPFAM" id="SSF53795">
    <property type="entry name" value="PEP carboxykinase-like"/>
    <property type="match status" value="1"/>
</dbReference>
<dbReference type="GO" id="GO:0000155">
    <property type="term" value="F:phosphorelay sensor kinase activity"/>
    <property type="evidence" value="ECO:0007669"/>
    <property type="project" value="InterPro"/>
</dbReference>
<dbReference type="AlphaFoldDB" id="A0A8G2F2G1"/>
<dbReference type="GO" id="GO:0006109">
    <property type="term" value="P:regulation of carbohydrate metabolic process"/>
    <property type="evidence" value="ECO:0007669"/>
    <property type="project" value="InterPro"/>
</dbReference>
<dbReference type="GO" id="GO:0005524">
    <property type="term" value="F:ATP binding"/>
    <property type="evidence" value="ECO:0007669"/>
    <property type="project" value="InterPro"/>
</dbReference>
<keyword evidence="3" id="KW-1185">Reference proteome</keyword>
<accession>A0A8G2F2G1</accession>
<dbReference type="EMBL" id="FNBW01000004">
    <property type="protein sequence ID" value="SDF52291.1"/>
    <property type="molecule type" value="Genomic_DNA"/>
</dbReference>
<name>A0A8G2F2G1_9PROT</name>
<keyword evidence="2" id="KW-0418">Kinase</keyword>
<dbReference type="Gene3D" id="3.40.50.300">
    <property type="entry name" value="P-loop containing nucleotide triphosphate hydrolases"/>
    <property type="match status" value="1"/>
</dbReference>
<dbReference type="PANTHER" id="PTHR30305:SF1">
    <property type="entry name" value="HPR KINASE_PHOSPHORYLASE"/>
    <property type="match status" value="1"/>
</dbReference>
<keyword evidence="2" id="KW-0808">Transferase</keyword>